<evidence type="ECO:0000256" key="1">
    <source>
        <dbReference type="SAM" id="Phobius"/>
    </source>
</evidence>
<dbReference type="EMBL" id="BART01003992">
    <property type="protein sequence ID" value="GAG64711.1"/>
    <property type="molecule type" value="Genomic_DNA"/>
</dbReference>
<organism evidence="2">
    <name type="scientific">marine sediment metagenome</name>
    <dbReference type="NCBI Taxonomy" id="412755"/>
    <lineage>
        <taxon>unclassified sequences</taxon>
        <taxon>metagenomes</taxon>
        <taxon>ecological metagenomes</taxon>
    </lineage>
</organism>
<protein>
    <submittedName>
        <fullName evidence="2">Uncharacterized protein</fullName>
    </submittedName>
</protein>
<reference evidence="2" key="1">
    <citation type="journal article" date="2014" name="Front. Microbiol.">
        <title>High frequency of phylogenetically diverse reductive dehalogenase-homologous genes in deep subseafloor sedimentary metagenomes.</title>
        <authorList>
            <person name="Kawai M."/>
            <person name="Futagami T."/>
            <person name="Toyoda A."/>
            <person name="Takaki Y."/>
            <person name="Nishi S."/>
            <person name="Hori S."/>
            <person name="Arai W."/>
            <person name="Tsubouchi T."/>
            <person name="Morono Y."/>
            <person name="Uchiyama I."/>
            <person name="Ito T."/>
            <person name="Fujiyama A."/>
            <person name="Inagaki F."/>
            <person name="Takami H."/>
        </authorList>
    </citation>
    <scope>NUCLEOTIDE SEQUENCE</scope>
    <source>
        <strain evidence="2">Expedition CK06-06</strain>
    </source>
</reference>
<keyword evidence="1" id="KW-0472">Membrane</keyword>
<accession>X1AY67</accession>
<keyword evidence="1" id="KW-1133">Transmembrane helix</keyword>
<sequence length="301" mass="33492">EGRRDGHPSSVEVSDEGTGRLFVTKGDANREPDAAPVYPSQVKGKVVLNIPKVGWAAIAVKSFFSGAWSFFSANPALTVLAIMSGAFIFYVFRSHKNRSVKRWRRKGLGGQKFIVPLSAVLIVMAITGFAYSHWSDAIYMSGTVKTGHRRTIIDSYKVLSPYDDDLIKKQLSADERTLQISSDNVFSSWYAWVGLKIHNTGTLPVKVKAPIYEFEPDNVKNSFEIETYFYGPYTYGWEIPKQVWAHAKAGAKVETLPVLPSDPPPIIDPCQHAIVWIKLHSVDNLGAVRISITITNELAVY</sequence>
<evidence type="ECO:0000313" key="2">
    <source>
        <dbReference type="EMBL" id="GAG64711.1"/>
    </source>
</evidence>
<keyword evidence="1" id="KW-0812">Transmembrane</keyword>
<dbReference type="AlphaFoldDB" id="X1AY67"/>
<comment type="caution">
    <text evidence="2">The sequence shown here is derived from an EMBL/GenBank/DDBJ whole genome shotgun (WGS) entry which is preliminary data.</text>
</comment>
<name>X1AY67_9ZZZZ</name>
<feature type="non-terminal residue" evidence="2">
    <location>
        <position position="1"/>
    </location>
</feature>
<gene>
    <name evidence="2" type="ORF">S01H4_10438</name>
</gene>
<feature type="transmembrane region" description="Helical" evidence="1">
    <location>
        <begin position="113"/>
        <end position="134"/>
    </location>
</feature>
<feature type="transmembrane region" description="Helical" evidence="1">
    <location>
        <begin position="70"/>
        <end position="92"/>
    </location>
</feature>
<proteinExistence type="predicted"/>